<protein>
    <submittedName>
        <fullName evidence="1">Uncharacterized protein</fullName>
    </submittedName>
</protein>
<reference evidence="1 2" key="2">
    <citation type="submission" date="2007-09" db="EMBL/GenBank/DDBJ databases">
        <title>Draft genome sequence of Clostridium bolteae (ATCC BAA-613).</title>
        <authorList>
            <person name="Sudarsanam P."/>
            <person name="Ley R."/>
            <person name="Guruge J."/>
            <person name="Turnbaugh P.J."/>
            <person name="Mahowald M."/>
            <person name="Liep D."/>
            <person name="Gordon J."/>
        </authorList>
    </citation>
    <scope>NUCLEOTIDE SEQUENCE [LARGE SCALE GENOMIC DNA]</scope>
    <source>
        <strain evidence="2">ATCC BAA-613 / DSM 15670 / CCUG 46953 / JCM 12243 / WAL 16351</strain>
    </source>
</reference>
<dbReference type="AlphaFoldDB" id="A8RRI5"/>
<dbReference type="HOGENOM" id="CLU_214347_0_0_9"/>
<gene>
    <name evidence="1" type="ORF">CLOBOL_03009</name>
</gene>
<dbReference type="EMBL" id="ABCC02000028">
    <property type="protein sequence ID" value="EDP16675.1"/>
    <property type="molecule type" value="Genomic_DNA"/>
</dbReference>
<reference evidence="1 2" key="1">
    <citation type="submission" date="2007-08" db="EMBL/GenBank/DDBJ databases">
        <authorList>
            <person name="Fulton L."/>
            <person name="Clifton S."/>
            <person name="Fulton B."/>
            <person name="Xu J."/>
            <person name="Minx P."/>
            <person name="Pepin K.H."/>
            <person name="Johnson M."/>
            <person name="Thiruvilangam P."/>
            <person name="Bhonagiri V."/>
            <person name="Nash W.E."/>
            <person name="Mardis E.R."/>
            <person name="Wilson R.K."/>
        </authorList>
    </citation>
    <scope>NUCLEOTIDE SEQUENCE [LARGE SCALE GENOMIC DNA]</scope>
    <source>
        <strain evidence="2">ATCC BAA-613 / DSM 15670 / CCUG 46953 / JCM 12243 / WAL 16351</strain>
    </source>
</reference>
<evidence type="ECO:0000313" key="1">
    <source>
        <dbReference type="EMBL" id="EDP16675.1"/>
    </source>
</evidence>
<organism evidence="1 2">
    <name type="scientific">Enterocloster bolteae (strain ATCC BAA-613 / DSM 15670 / CCUG 46953 / JCM 12243 / WAL 16351)</name>
    <name type="common">Clostridium bolteae</name>
    <dbReference type="NCBI Taxonomy" id="411902"/>
    <lineage>
        <taxon>Bacteria</taxon>
        <taxon>Bacillati</taxon>
        <taxon>Bacillota</taxon>
        <taxon>Clostridia</taxon>
        <taxon>Lachnospirales</taxon>
        <taxon>Lachnospiraceae</taxon>
        <taxon>Enterocloster</taxon>
    </lineage>
</organism>
<sequence length="35" mass="3482">MGGKAILGLSRLDCPSAKTGETVNGGAVSAVHLDR</sequence>
<accession>A8RRI5</accession>
<proteinExistence type="predicted"/>
<dbReference type="eggNOG" id="ENOG50330V3">
    <property type="taxonomic scope" value="Bacteria"/>
</dbReference>
<comment type="caution">
    <text evidence="1">The sequence shown here is derived from an EMBL/GenBank/DDBJ whole genome shotgun (WGS) entry which is preliminary data.</text>
</comment>
<evidence type="ECO:0000313" key="2">
    <source>
        <dbReference type="Proteomes" id="UP000005396"/>
    </source>
</evidence>
<name>A8RRI5_ENTBW</name>
<dbReference type="PaxDb" id="411902-CLOBOL_03009"/>
<dbReference type="Proteomes" id="UP000005396">
    <property type="component" value="Unassembled WGS sequence"/>
</dbReference>